<feature type="transmembrane region" description="Helical" evidence="13">
    <location>
        <begin position="77"/>
        <end position="95"/>
    </location>
</feature>
<dbReference type="Proteomes" id="UP000192277">
    <property type="component" value="Unassembled WGS sequence"/>
</dbReference>
<evidence type="ECO:0008006" key="16">
    <source>
        <dbReference type="Google" id="ProtNLM"/>
    </source>
</evidence>
<evidence type="ECO:0000256" key="2">
    <source>
        <dbReference type="ARBA" id="ARBA00006920"/>
    </source>
</evidence>
<dbReference type="PANTHER" id="PTHR31462">
    <property type="entry name" value="ENDOSOMAL/LYSOSOMAL POTASSIUM CHANNEL TMEM175"/>
    <property type="match status" value="1"/>
</dbReference>
<reference evidence="14 15" key="1">
    <citation type="submission" date="2016-04" db="EMBL/GenBank/DDBJ databases">
        <authorList>
            <person name="Chen L."/>
            <person name="Zhuang W."/>
            <person name="Wang G."/>
        </authorList>
    </citation>
    <scope>NUCLEOTIDE SEQUENCE [LARGE SCALE GENOMIC DNA]</scope>
    <source>
        <strain evidence="15">GR20</strain>
    </source>
</reference>
<feature type="transmembrane region" description="Helical" evidence="13">
    <location>
        <begin position="107"/>
        <end position="127"/>
    </location>
</feature>
<evidence type="ECO:0000256" key="12">
    <source>
        <dbReference type="ARBA" id="ARBA00034430"/>
    </source>
</evidence>
<dbReference type="InterPro" id="IPR010617">
    <property type="entry name" value="TMEM175-like"/>
</dbReference>
<comment type="caution">
    <text evidence="14">The sequence shown here is derived from an EMBL/GenBank/DDBJ whole genome shotgun (WGS) entry which is preliminary data.</text>
</comment>
<keyword evidence="6" id="KW-0631">Potassium channel</keyword>
<keyword evidence="5 13" id="KW-0812">Transmembrane</keyword>
<name>A0ABX3NMW3_9BACT</name>
<evidence type="ECO:0000256" key="9">
    <source>
        <dbReference type="ARBA" id="ARBA00023065"/>
    </source>
</evidence>
<keyword evidence="10 13" id="KW-0472">Membrane</keyword>
<keyword evidence="7" id="KW-0630">Potassium</keyword>
<comment type="subcellular location">
    <subcellularLocation>
        <location evidence="1">Membrane</location>
        <topology evidence="1">Multi-pass membrane protein</topology>
    </subcellularLocation>
</comment>
<evidence type="ECO:0000256" key="7">
    <source>
        <dbReference type="ARBA" id="ARBA00022958"/>
    </source>
</evidence>
<evidence type="ECO:0000313" key="14">
    <source>
        <dbReference type="EMBL" id="OQP40121.1"/>
    </source>
</evidence>
<dbReference type="PANTHER" id="PTHR31462:SF5">
    <property type="entry name" value="ENDOSOMAL_LYSOSOMAL PROTON CHANNEL TMEM175"/>
    <property type="match status" value="1"/>
</dbReference>
<feature type="transmembrane region" description="Helical" evidence="13">
    <location>
        <begin position="151"/>
        <end position="180"/>
    </location>
</feature>
<organism evidence="14 15">
    <name type="scientific">Niastella koreensis</name>
    <dbReference type="NCBI Taxonomy" id="354356"/>
    <lineage>
        <taxon>Bacteria</taxon>
        <taxon>Pseudomonadati</taxon>
        <taxon>Bacteroidota</taxon>
        <taxon>Chitinophagia</taxon>
        <taxon>Chitinophagales</taxon>
        <taxon>Chitinophagaceae</taxon>
        <taxon>Niastella</taxon>
    </lineage>
</organism>
<proteinExistence type="inferred from homology"/>
<keyword evidence="11" id="KW-0407">Ion channel</keyword>
<gene>
    <name evidence="14" type="ORF">A4D02_14405</name>
</gene>
<keyword evidence="3" id="KW-0813">Transport</keyword>
<evidence type="ECO:0000313" key="15">
    <source>
        <dbReference type="Proteomes" id="UP000192277"/>
    </source>
</evidence>
<comment type="catalytic activity">
    <reaction evidence="12">
        <text>K(+)(in) = K(+)(out)</text>
        <dbReference type="Rhea" id="RHEA:29463"/>
        <dbReference type="ChEBI" id="CHEBI:29103"/>
    </reaction>
</comment>
<protein>
    <recommendedName>
        <fullName evidence="16">DUF1211 domain-containing protein</fullName>
    </recommendedName>
</protein>
<dbReference type="RefSeq" id="WP_014217995.1">
    <property type="nucleotide sequence ID" value="NZ_LWBO01000077.1"/>
</dbReference>
<evidence type="ECO:0000256" key="1">
    <source>
        <dbReference type="ARBA" id="ARBA00004141"/>
    </source>
</evidence>
<evidence type="ECO:0000256" key="8">
    <source>
        <dbReference type="ARBA" id="ARBA00022989"/>
    </source>
</evidence>
<evidence type="ECO:0000256" key="4">
    <source>
        <dbReference type="ARBA" id="ARBA00022538"/>
    </source>
</evidence>
<evidence type="ECO:0000256" key="5">
    <source>
        <dbReference type="ARBA" id="ARBA00022692"/>
    </source>
</evidence>
<sequence length="198" mass="22170">MKKTRLEAFSDGVLAIIITIMVLEIKVPHGEQFSDLKELIPVFLSYALSFIYIGIYWNNHHHMVSTVHQVTGGILWANLHLLFWLSLIPFATGWVGENHFGAAPMALYGVVLLMAGIAYYILQSLIIKNEGKDSLLAKAIGKDMKGKVSPFLYLAAIVVSWVNPVVSGIIYCIAAFIWLIPDKRIERSIRQSGRDVEE</sequence>
<accession>A0ABX3NMW3</accession>
<keyword evidence="4" id="KW-0633">Potassium transport</keyword>
<keyword evidence="9" id="KW-0406">Ion transport</keyword>
<evidence type="ECO:0000256" key="6">
    <source>
        <dbReference type="ARBA" id="ARBA00022826"/>
    </source>
</evidence>
<evidence type="ECO:0000256" key="3">
    <source>
        <dbReference type="ARBA" id="ARBA00022448"/>
    </source>
</evidence>
<keyword evidence="15" id="KW-1185">Reference proteome</keyword>
<evidence type="ECO:0000256" key="10">
    <source>
        <dbReference type="ARBA" id="ARBA00023136"/>
    </source>
</evidence>
<feature type="transmembrane region" description="Helical" evidence="13">
    <location>
        <begin position="39"/>
        <end position="57"/>
    </location>
</feature>
<dbReference type="EMBL" id="LWBO01000077">
    <property type="protein sequence ID" value="OQP40121.1"/>
    <property type="molecule type" value="Genomic_DNA"/>
</dbReference>
<comment type="similarity">
    <text evidence="2">Belongs to the TMEM175 family.</text>
</comment>
<evidence type="ECO:0000256" key="13">
    <source>
        <dbReference type="SAM" id="Phobius"/>
    </source>
</evidence>
<dbReference type="Pfam" id="PF06736">
    <property type="entry name" value="TMEM175"/>
    <property type="match status" value="1"/>
</dbReference>
<feature type="transmembrane region" description="Helical" evidence="13">
    <location>
        <begin position="6"/>
        <end position="27"/>
    </location>
</feature>
<keyword evidence="8 13" id="KW-1133">Transmembrane helix</keyword>
<evidence type="ECO:0000256" key="11">
    <source>
        <dbReference type="ARBA" id="ARBA00023303"/>
    </source>
</evidence>